<dbReference type="AlphaFoldDB" id="A0A2H3JLQ7"/>
<name>A0A2H3JLQ7_WOLCO</name>
<dbReference type="EMBL" id="KB467942">
    <property type="protein sequence ID" value="PCH38658.1"/>
    <property type="molecule type" value="Genomic_DNA"/>
</dbReference>
<organism evidence="1 2">
    <name type="scientific">Wolfiporia cocos (strain MD-104)</name>
    <name type="common">Brown rot fungus</name>
    <dbReference type="NCBI Taxonomy" id="742152"/>
    <lineage>
        <taxon>Eukaryota</taxon>
        <taxon>Fungi</taxon>
        <taxon>Dikarya</taxon>
        <taxon>Basidiomycota</taxon>
        <taxon>Agaricomycotina</taxon>
        <taxon>Agaricomycetes</taxon>
        <taxon>Polyporales</taxon>
        <taxon>Phaeolaceae</taxon>
        <taxon>Wolfiporia</taxon>
    </lineage>
</organism>
<sequence>MHSSLPRLVRVIPRSQLTSETAAAILMKRKEAAGDSYPSNIRIEPVITREAFKGVPHNLRKELKDLTKEQ</sequence>
<dbReference type="Proteomes" id="UP000218811">
    <property type="component" value="Unassembled WGS sequence"/>
</dbReference>
<evidence type="ECO:0000313" key="1">
    <source>
        <dbReference type="EMBL" id="PCH38658.1"/>
    </source>
</evidence>
<proteinExistence type="predicted"/>
<reference evidence="1 2" key="1">
    <citation type="journal article" date="2012" name="Science">
        <title>The Paleozoic origin of enzymatic lignin decomposition reconstructed from 31 fungal genomes.</title>
        <authorList>
            <person name="Floudas D."/>
            <person name="Binder M."/>
            <person name="Riley R."/>
            <person name="Barry K."/>
            <person name="Blanchette R.A."/>
            <person name="Henrissat B."/>
            <person name="Martinez A.T."/>
            <person name="Otillar R."/>
            <person name="Spatafora J.W."/>
            <person name="Yadav J.S."/>
            <person name="Aerts A."/>
            <person name="Benoit I."/>
            <person name="Boyd A."/>
            <person name="Carlson A."/>
            <person name="Copeland A."/>
            <person name="Coutinho P.M."/>
            <person name="de Vries R.P."/>
            <person name="Ferreira P."/>
            <person name="Findley K."/>
            <person name="Foster B."/>
            <person name="Gaskell J."/>
            <person name="Glotzer D."/>
            <person name="Gorecki P."/>
            <person name="Heitman J."/>
            <person name="Hesse C."/>
            <person name="Hori C."/>
            <person name="Igarashi K."/>
            <person name="Jurgens J.A."/>
            <person name="Kallen N."/>
            <person name="Kersten P."/>
            <person name="Kohler A."/>
            <person name="Kuees U."/>
            <person name="Kumar T.K.A."/>
            <person name="Kuo A."/>
            <person name="LaButti K."/>
            <person name="Larrondo L.F."/>
            <person name="Lindquist E."/>
            <person name="Ling A."/>
            <person name="Lombard V."/>
            <person name="Lucas S."/>
            <person name="Lundell T."/>
            <person name="Martin R."/>
            <person name="McLaughlin D.J."/>
            <person name="Morgenstern I."/>
            <person name="Morin E."/>
            <person name="Murat C."/>
            <person name="Nagy L.G."/>
            <person name="Nolan M."/>
            <person name="Ohm R.A."/>
            <person name="Patyshakuliyeva A."/>
            <person name="Rokas A."/>
            <person name="Ruiz-Duenas F.J."/>
            <person name="Sabat G."/>
            <person name="Salamov A."/>
            <person name="Samejima M."/>
            <person name="Schmutz J."/>
            <person name="Slot J.C."/>
            <person name="St John F."/>
            <person name="Stenlid J."/>
            <person name="Sun H."/>
            <person name="Sun S."/>
            <person name="Syed K."/>
            <person name="Tsang A."/>
            <person name="Wiebenga A."/>
            <person name="Young D."/>
            <person name="Pisabarro A."/>
            <person name="Eastwood D.C."/>
            <person name="Martin F."/>
            <person name="Cullen D."/>
            <person name="Grigoriev I.V."/>
            <person name="Hibbett D.S."/>
        </authorList>
    </citation>
    <scope>NUCLEOTIDE SEQUENCE [LARGE SCALE GENOMIC DNA]</scope>
    <source>
        <strain evidence="1 2">MD-104</strain>
    </source>
</reference>
<dbReference type="OMA" id="DNWPSNI"/>
<protein>
    <submittedName>
        <fullName evidence="1">Uncharacterized protein</fullName>
    </submittedName>
</protein>
<dbReference type="OrthoDB" id="3237970at2759"/>
<gene>
    <name evidence="1" type="ORF">WOLCODRAFT_149607</name>
</gene>
<evidence type="ECO:0000313" key="2">
    <source>
        <dbReference type="Proteomes" id="UP000218811"/>
    </source>
</evidence>
<accession>A0A2H3JLQ7</accession>
<keyword evidence="2" id="KW-1185">Reference proteome</keyword>